<dbReference type="Proteomes" id="UP001234178">
    <property type="component" value="Unassembled WGS sequence"/>
</dbReference>
<gene>
    <name evidence="2" type="ORF">OUZ56_024398</name>
</gene>
<evidence type="ECO:0000313" key="2">
    <source>
        <dbReference type="EMBL" id="KAK4030968.1"/>
    </source>
</evidence>
<comment type="caution">
    <text evidence="2">The sequence shown here is derived from an EMBL/GenBank/DDBJ whole genome shotgun (WGS) entry which is preliminary data.</text>
</comment>
<dbReference type="EMBL" id="JAOYFB010000039">
    <property type="protein sequence ID" value="KAK4030968.1"/>
    <property type="molecule type" value="Genomic_DNA"/>
</dbReference>
<feature type="region of interest" description="Disordered" evidence="1">
    <location>
        <begin position="22"/>
        <end position="68"/>
    </location>
</feature>
<name>A0ABR0B0R7_9CRUS</name>
<protein>
    <submittedName>
        <fullName evidence="2">Uncharacterized protein</fullName>
    </submittedName>
</protein>
<feature type="compositionally biased region" description="Low complexity" evidence="1">
    <location>
        <begin position="22"/>
        <end position="60"/>
    </location>
</feature>
<proteinExistence type="predicted"/>
<organism evidence="2 3">
    <name type="scientific">Daphnia magna</name>
    <dbReference type="NCBI Taxonomy" id="35525"/>
    <lineage>
        <taxon>Eukaryota</taxon>
        <taxon>Metazoa</taxon>
        <taxon>Ecdysozoa</taxon>
        <taxon>Arthropoda</taxon>
        <taxon>Crustacea</taxon>
        <taxon>Branchiopoda</taxon>
        <taxon>Diplostraca</taxon>
        <taxon>Cladocera</taxon>
        <taxon>Anomopoda</taxon>
        <taxon>Daphniidae</taxon>
        <taxon>Daphnia</taxon>
    </lineage>
</organism>
<sequence length="131" mass="14494">MYESYFSILFRFGPISPVTTATAKPTVPSTTTSTTTFSMTTTATTTTQSTSPTTRQHTTTDIANEPPVTKGIEIIDIEQPTNQNIPEAASLTMEQVPEAPIKEETPENGLPKNIDEFNDKIKFEITKMYEQ</sequence>
<accession>A0ABR0B0R7</accession>
<reference evidence="2 3" key="1">
    <citation type="journal article" date="2023" name="Nucleic Acids Res.">
        <title>The hologenome of Daphnia magna reveals possible DNA methylation and microbiome-mediated evolution of the host genome.</title>
        <authorList>
            <person name="Chaturvedi A."/>
            <person name="Li X."/>
            <person name="Dhandapani V."/>
            <person name="Marshall H."/>
            <person name="Kissane S."/>
            <person name="Cuenca-Cambronero M."/>
            <person name="Asole G."/>
            <person name="Calvet F."/>
            <person name="Ruiz-Romero M."/>
            <person name="Marangio P."/>
            <person name="Guigo R."/>
            <person name="Rago D."/>
            <person name="Mirbahai L."/>
            <person name="Eastwood N."/>
            <person name="Colbourne J.K."/>
            <person name="Zhou J."/>
            <person name="Mallon E."/>
            <person name="Orsini L."/>
        </authorList>
    </citation>
    <scope>NUCLEOTIDE SEQUENCE [LARGE SCALE GENOMIC DNA]</scope>
    <source>
        <strain evidence="2">LRV0_1</strain>
    </source>
</reference>
<keyword evidence="3" id="KW-1185">Reference proteome</keyword>
<evidence type="ECO:0000313" key="3">
    <source>
        <dbReference type="Proteomes" id="UP001234178"/>
    </source>
</evidence>
<evidence type="ECO:0000256" key="1">
    <source>
        <dbReference type="SAM" id="MobiDB-lite"/>
    </source>
</evidence>